<evidence type="ECO:0000256" key="4">
    <source>
        <dbReference type="ARBA" id="ARBA00022692"/>
    </source>
</evidence>
<dbReference type="InterPro" id="IPR003362">
    <property type="entry name" value="Bact_transf"/>
</dbReference>
<dbReference type="EMBL" id="OJIN01000182">
    <property type="protein sequence ID" value="SPD74975.1"/>
    <property type="molecule type" value="Genomic_DNA"/>
</dbReference>
<dbReference type="Pfam" id="PF02397">
    <property type="entry name" value="Bac_transf"/>
    <property type="match status" value="1"/>
</dbReference>
<evidence type="ECO:0000259" key="8">
    <source>
        <dbReference type="Pfam" id="PF02397"/>
    </source>
</evidence>
<comment type="subcellular location">
    <subcellularLocation>
        <location evidence="1">Membrane</location>
        <topology evidence="1">Multi-pass membrane protein</topology>
    </subcellularLocation>
</comment>
<evidence type="ECO:0000256" key="7">
    <source>
        <dbReference type="SAM" id="Phobius"/>
    </source>
</evidence>
<evidence type="ECO:0000256" key="2">
    <source>
        <dbReference type="ARBA" id="ARBA00006464"/>
    </source>
</evidence>
<evidence type="ECO:0000256" key="5">
    <source>
        <dbReference type="ARBA" id="ARBA00022989"/>
    </source>
</evidence>
<gene>
    <name evidence="9" type="primary">epsB</name>
    <name evidence="9" type="ORF">PITCH_A400010</name>
</gene>
<evidence type="ECO:0000313" key="9">
    <source>
        <dbReference type="EMBL" id="SPD74975.1"/>
    </source>
</evidence>
<comment type="similarity">
    <text evidence="2">Belongs to the bacterial sugar transferase family.</text>
</comment>
<dbReference type="GO" id="GO:0009242">
    <property type="term" value="P:colanic acid biosynthetic process"/>
    <property type="evidence" value="ECO:0007669"/>
    <property type="project" value="TreeGrafter"/>
</dbReference>
<feature type="transmembrane region" description="Helical" evidence="7">
    <location>
        <begin position="85"/>
        <end position="103"/>
    </location>
</feature>
<accession>A0A445MZT2</accession>
<dbReference type="NCBIfam" id="TIGR03025">
    <property type="entry name" value="EPS_sugtrans"/>
    <property type="match status" value="1"/>
</dbReference>
<sequence>MIRLSRQYFSPRKMIFVLGEGVLIFLAVTLASYLFLSKDIDFKGMMEMVWPKILLVSLVTQLCMYHNDLYELDAIHSAIDLAYKLAQSIGVTSIVLAICYFLWPDMIIAKWVFFANLLFLLVFLVCWRLLYSIIIKKRLFTEKAILLGAGELAKNILHEMAEKKDVSYDISSVVAREKGDYSDIGSKIAKIHYGFDNICDLAQADNVGNVIVALDEKRNVLPYDQLLACKVRGIRIIDGETFYERITGKLLVEKINPSWLIFSDGFVKSKIALFTKRLVGLLTSTALLVILFPVFVLVATAIKIDSRGPVLFSQKRVGKDGKLFTLYKFRSMRADAEKETGPVWAEEDDPRITRVGKIIRKLRIDELPQLWNIFIGDMSFVGPRPERPFFVDQLKKTIPYYKERMSVKPGVTGWAQVKYPYGATEKDALEKLKYDLYYIKNMSIVIDMLVIFHTVKIMLLGRGAR</sequence>
<dbReference type="PANTHER" id="PTHR30576:SF21">
    <property type="entry name" value="UDP-GLUCOSE:UNDECAPRENYL-PHOSPHATE GLUCOSE-1-PHOSPHATE TRANSFERASE"/>
    <property type="match status" value="1"/>
</dbReference>
<feature type="domain" description="Bacterial sugar transferase" evidence="8">
    <location>
        <begin position="276"/>
        <end position="459"/>
    </location>
</feature>
<keyword evidence="6 7" id="KW-0472">Membrane</keyword>
<dbReference type="GO" id="GO:0089702">
    <property type="term" value="F:undecaprenyl-phosphate glucose phosphotransferase activity"/>
    <property type="evidence" value="ECO:0007669"/>
    <property type="project" value="TreeGrafter"/>
</dbReference>
<dbReference type="InterPro" id="IPR017475">
    <property type="entry name" value="EPS_sugar_tfrase"/>
</dbReference>
<evidence type="ECO:0000256" key="3">
    <source>
        <dbReference type="ARBA" id="ARBA00022679"/>
    </source>
</evidence>
<feature type="transmembrane region" description="Helical" evidence="7">
    <location>
        <begin position="109"/>
        <end position="130"/>
    </location>
</feature>
<dbReference type="InterPro" id="IPR017464">
    <property type="entry name" value="Sugar_tfrase_EpsB_2"/>
</dbReference>
<name>A0A445MZT2_9BACT</name>
<feature type="transmembrane region" description="Helical" evidence="7">
    <location>
        <begin position="15"/>
        <end position="36"/>
    </location>
</feature>
<dbReference type="AlphaFoldDB" id="A0A445MZT2"/>
<dbReference type="Pfam" id="PF13727">
    <property type="entry name" value="CoA_binding_3"/>
    <property type="match status" value="1"/>
</dbReference>
<keyword evidence="3 9" id="KW-0808">Transferase</keyword>
<evidence type="ECO:0000256" key="6">
    <source>
        <dbReference type="ARBA" id="ARBA00023136"/>
    </source>
</evidence>
<dbReference type="GO" id="GO:0016020">
    <property type="term" value="C:membrane"/>
    <property type="evidence" value="ECO:0007669"/>
    <property type="project" value="UniProtKB-SubCell"/>
</dbReference>
<keyword evidence="4 7" id="KW-0812">Transmembrane</keyword>
<evidence type="ECO:0000256" key="1">
    <source>
        <dbReference type="ARBA" id="ARBA00004141"/>
    </source>
</evidence>
<feature type="transmembrane region" description="Helical" evidence="7">
    <location>
        <begin position="278"/>
        <end position="302"/>
    </location>
</feature>
<keyword evidence="5 7" id="KW-1133">Transmembrane helix</keyword>
<dbReference type="NCBIfam" id="TIGR03013">
    <property type="entry name" value="EpsB_2"/>
    <property type="match status" value="1"/>
</dbReference>
<proteinExistence type="inferred from homology"/>
<organism evidence="9">
    <name type="scientific">uncultured Desulfobacterium sp</name>
    <dbReference type="NCBI Taxonomy" id="201089"/>
    <lineage>
        <taxon>Bacteria</taxon>
        <taxon>Pseudomonadati</taxon>
        <taxon>Thermodesulfobacteriota</taxon>
        <taxon>Desulfobacteria</taxon>
        <taxon>Desulfobacterales</taxon>
        <taxon>Desulfobacteriaceae</taxon>
        <taxon>Desulfobacterium</taxon>
        <taxon>environmental samples</taxon>
    </lineage>
</organism>
<dbReference type="PANTHER" id="PTHR30576">
    <property type="entry name" value="COLANIC BIOSYNTHESIS UDP-GLUCOSE LIPID CARRIER TRANSFERASE"/>
    <property type="match status" value="1"/>
</dbReference>
<reference evidence="9" key="1">
    <citation type="submission" date="2018-01" db="EMBL/GenBank/DDBJ databases">
        <authorList>
            <person name="Regsiter A."/>
            <person name="William W."/>
        </authorList>
    </citation>
    <scope>NUCLEOTIDE SEQUENCE</scope>
    <source>
        <strain evidence="9">TRIP AH-1</strain>
    </source>
</reference>
<protein>
    <submittedName>
        <fullName evidence="9">EpsB: sugar transferase, PEPCTERM system associated</fullName>
    </submittedName>
</protein>